<feature type="compositionally biased region" description="Low complexity" evidence="1">
    <location>
        <begin position="94"/>
        <end position="107"/>
    </location>
</feature>
<feature type="compositionally biased region" description="Low complexity" evidence="1">
    <location>
        <begin position="157"/>
        <end position="189"/>
    </location>
</feature>
<feature type="region of interest" description="Disordered" evidence="1">
    <location>
        <begin position="1"/>
        <end position="189"/>
    </location>
</feature>
<evidence type="ECO:0000313" key="3">
    <source>
        <dbReference type="Proteomes" id="UP001152622"/>
    </source>
</evidence>
<evidence type="ECO:0000256" key="1">
    <source>
        <dbReference type="SAM" id="MobiDB-lite"/>
    </source>
</evidence>
<organism evidence="2 3">
    <name type="scientific">Synaphobranchus kaupii</name>
    <name type="common">Kaup's arrowtooth eel</name>
    <dbReference type="NCBI Taxonomy" id="118154"/>
    <lineage>
        <taxon>Eukaryota</taxon>
        <taxon>Metazoa</taxon>
        <taxon>Chordata</taxon>
        <taxon>Craniata</taxon>
        <taxon>Vertebrata</taxon>
        <taxon>Euteleostomi</taxon>
        <taxon>Actinopterygii</taxon>
        <taxon>Neopterygii</taxon>
        <taxon>Teleostei</taxon>
        <taxon>Anguilliformes</taxon>
        <taxon>Synaphobranchidae</taxon>
        <taxon>Synaphobranchus</taxon>
    </lineage>
</organism>
<feature type="compositionally biased region" description="Low complexity" evidence="1">
    <location>
        <begin position="115"/>
        <end position="125"/>
    </location>
</feature>
<sequence length="277" mass="29158">MSCLRRQPVAIPMDTRQDQSNRRSFPRECPAPSRHSAARTPPPPPRGLGVRGVRGPRSSSTRPAASSRSTLHPDPRPGHTPTTHAHHLPPPPAAGAARRAPPAATTSGPPPPTWPSARPARAAPADLCYHQFPLQDGGRSSSTSTSCAPPPPPAGPAPSSNSVAPTSRSTAPPAATPTTLRASARASSPACTRSARECLQILYESCPKYKFISCPTCRPRDRPLHRLRPGGAGHQHQHPPARLPTDSGSAMQWGRGPRPQLLPDGASVLPVRLPPAT</sequence>
<dbReference type="AlphaFoldDB" id="A0A9Q1EHD1"/>
<reference evidence="2" key="1">
    <citation type="journal article" date="2023" name="Science">
        <title>Genome structures resolve the early diversification of teleost fishes.</title>
        <authorList>
            <person name="Parey E."/>
            <person name="Louis A."/>
            <person name="Montfort J."/>
            <person name="Bouchez O."/>
            <person name="Roques C."/>
            <person name="Iampietro C."/>
            <person name="Lluch J."/>
            <person name="Castinel A."/>
            <person name="Donnadieu C."/>
            <person name="Desvignes T."/>
            <person name="Floi Bucao C."/>
            <person name="Jouanno E."/>
            <person name="Wen M."/>
            <person name="Mejri S."/>
            <person name="Dirks R."/>
            <person name="Jansen H."/>
            <person name="Henkel C."/>
            <person name="Chen W.J."/>
            <person name="Zahm M."/>
            <person name="Cabau C."/>
            <person name="Klopp C."/>
            <person name="Thompson A.W."/>
            <person name="Robinson-Rechavi M."/>
            <person name="Braasch I."/>
            <person name="Lecointre G."/>
            <person name="Bobe J."/>
            <person name="Postlethwait J.H."/>
            <person name="Berthelot C."/>
            <person name="Roest Crollius H."/>
            <person name="Guiguen Y."/>
        </authorList>
    </citation>
    <scope>NUCLEOTIDE SEQUENCE</scope>
    <source>
        <strain evidence="2">WJC10195</strain>
    </source>
</reference>
<feature type="region of interest" description="Disordered" evidence="1">
    <location>
        <begin position="226"/>
        <end position="277"/>
    </location>
</feature>
<comment type="caution">
    <text evidence="2">The sequence shown here is derived from an EMBL/GenBank/DDBJ whole genome shotgun (WGS) entry which is preliminary data.</text>
</comment>
<dbReference type="EMBL" id="JAINUF010000017">
    <property type="protein sequence ID" value="KAJ8338782.1"/>
    <property type="molecule type" value="Genomic_DNA"/>
</dbReference>
<gene>
    <name evidence="2" type="ORF">SKAU_G00355680</name>
</gene>
<keyword evidence="3" id="KW-1185">Reference proteome</keyword>
<evidence type="ECO:0000313" key="2">
    <source>
        <dbReference type="EMBL" id="KAJ8338782.1"/>
    </source>
</evidence>
<proteinExistence type="predicted"/>
<accession>A0A9Q1EHD1</accession>
<feature type="compositionally biased region" description="Low complexity" evidence="1">
    <location>
        <begin position="30"/>
        <end position="39"/>
    </location>
</feature>
<dbReference type="OrthoDB" id="342730at2759"/>
<dbReference type="Proteomes" id="UP001152622">
    <property type="component" value="Chromosome 17"/>
</dbReference>
<name>A0A9Q1EHD1_SYNKA</name>
<feature type="compositionally biased region" description="Low complexity" evidence="1">
    <location>
        <begin position="47"/>
        <end position="70"/>
    </location>
</feature>
<protein>
    <submittedName>
        <fullName evidence="2">Uncharacterized protein</fullName>
    </submittedName>
</protein>